<proteinExistence type="predicted"/>
<evidence type="ECO:0000313" key="3">
    <source>
        <dbReference type="Proteomes" id="UP001642409"/>
    </source>
</evidence>
<comment type="caution">
    <text evidence="2">The sequence shown here is derived from an EMBL/GenBank/DDBJ whole genome shotgun (WGS) entry which is preliminary data.</text>
</comment>
<dbReference type="Proteomes" id="UP001642409">
    <property type="component" value="Unassembled WGS sequence"/>
</dbReference>
<feature type="compositionally biased region" description="Polar residues" evidence="1">
    <location>
        <begin position="106"/>
        <end position="121"/>
    </location>
</feature>
<feature type="region of interest" description="Disordered" evidence="1">
    <location>
        <begin position="94"/>
        <end position="121"/>
    </location>
</feature>
<organism evidence="2 3">
    <name type="scientific">Hexamita inflata</name>
    <dbReference type="NCBI Taxonomy" id="28002"/>
    <lineage>
        <taxon>Eukaryota</taxon>
        <taxon>Metamonada</taxon>
        <taxon>Diplomonadida</taxon>
        <taxon>Hexamitidae</taxon>
        <taxon>Hexamitinae</taxon>
        <taxon>Hexamita</taxon>
    </lineage>
</organism>
<accession>A0ABP1GZ00</accession>
<gene>
    <name evidence="2" type="ORF">HINF_LOCUS5989</name>
</gene>
<protein>
    <submittedName>
        <fullName evidence="2">Hypothetical_protein</fullName>
    </submittedName>
</protein>
<keyword evidence="3" id="KW-1185">Reference proteome</keyword>
<sequence>MKKTLSITLFSPLSQLSPKSNSYSLQPNLFTKALSNSSNQLIRLNYEEREQKEEKEEFFREECEIMKKNINQMINKVDTLSEVLHKEENSIAKCASSAEKNDRANQKGQMKIQQLIQSTGL</sequence>
<evidence type="ECO:0000313" key="2">
    <source>
        <dbReference type="EMBL" id="CAL5980033.1"/>
    </source>
</evidence>
<dbReference type="EMBL" id="CAXDID020000011">
    <property type="protein sequence ID" value="CAL5980033.1"/>
    <property type="molecule type" value="Genomic_DNA"/>
</dbReference>
<reference evidence="2 3" key="1">
    <citation type="submission" date="2024-07" db="EMBL/GenBank/DDBJ databases">
        <authorList>
            <person name="Akdeniz Z."/>
        </authorList>
    </citation>
    <scope>NUCLEOTIDE SEQUENCE [LARGE SCALE GENOMIC DNA]</scope>
</reference>
<name>A0ABP1GZ00_9EUKA</name>
<evidence type="ECO:0000256" key="1">
    <source>
        <dbReference type="SAM" id="MobiDB-lite"/>
    </source>
</evidence>